<dbReference type="OrthoDB" id="1093005at2759"/>
<reference evidence="2" key="1">
    <citation type="submission" date="2022-11" db="EMBL/GenBank/DDBJ databases">
        <authorList>
            <person name="Hyden B.L."/>
            <person name="Feng K."/>
            <person name="Yates T."/>
            <person name="Jawdy S."/>
            <person name="Smart L.B."/>
            <person name="Muchero W."/>
        </authorList>
    </citation>
    <scope>NUCLEOTIDE SEQUENCE</scope>
    <source>
        <tissue evidence="2">Shoot tip</tissue>
    </source>
</reference>
<dbReference type="AlphaFoldDB" id="A0A9Q0U201"/>
<keyword evidence="3" id="KW-1185">Reference proteome</keyword>
<evidence type="ECO:0000256" key="1">
    <source>
        <dbReference type="SAM" id="MobiDB-lite"/>
    </source>
</evidence>
<evidence type="ECO:0000313" key="2">
    <source>
        <dbReference type="EMBL" id="KAJ6721966.1"/>
    </source>
</evidence>
<feature type="compositionally biased region" description="Basic and acidic residues" evidence="1">
    <location>
        <begin position="182"/>
        <end position="198"/>
    </location>
</feature>
<name>A0A9Q0U201_SALVM</name>
<protein>
    <submittedName>
        <fullName evidence="2">Uncharacterized protein</fullName>
    </submittedName>
</protein>
<accession>A0A9Q0U201</accession>
<gene>
    <name evidence="2" type="ORF">OIU85_025000</name>
</gene>
<comment type="caution">
    <text evidence="2">The sequence shown here is derived from an EMBL/GenBank/DDBJ whole genome shotgun (WGS) entry which is preliminary data.</text>
</comment>
<organism evidence="2 3">
    <name type="scientific">Salix viminalis</name>
    <name type="common">Common osier</name>
    <name type="synonym">Basket willow</name>
    <dbReference type="NCBI Taxonomy" id="40686"/>
    <lineage>
        <taxon>Eukaryota</taxon>
        <taxon>Viridiplantae</taxon>
        <taxon>Streptophyta</taxon>
        <taxon>Embryophyta</taxon>
        <taxon>Tracheophyta</taxon>
        <taxon>Spermatophyta</taxon>
        <taxon>Magnoliopsida</taxon>
        <taxon>eudicotyledons</taxon>
        <taxon>Gunneridae</taxon>
        <taxon>Pentapetalae</taxon>
        <taxon>rosids</taxon>
        <taxon>fabids</taxon>
        <taxon>Malpighiales</taxon>
        <taxon>Salicaceae</taxon>
        <taxon>Saliceae</taxon>
        <taxon>Salix</taxon>
    </lineage>
</organism>
<sequence>MDAASTFRLATDMEIDDVIENVVKSAVNGCPSKIDHLDKAGHGMEVSCRSDRINFNEYFVPGQDHSKTAASGEVLADKATKAKEVGGVNSNKKKKLDAHSFVPSFDLHGSSRLDVNDGIGEKPPAGRVKVPPSSKSDKINSTPAEARKSGALRHVVTNTFARRGSDKEHNQTNGREVSPADVKGDDNYEHSAEDRTDSSDSSTRTPDNSLSSDYSDGESSSDFSSSQNVAFIDRAG</sequence>
<dbReference type="EMBL" id="JAPFFL010000006">
    <property type="protein sequence ID" value="KAJ6721966.1"/>
    <property type="molecule type" value="Genomic_DNA"/>
</dbReference>
<feature type="region of interest" description="Disordered" evidence="1">
    <location>
        <begin position="107"/>
        <end position="236"/>
    </location>
</feature>
<feature type="compositionally biased region" description="Low complexity" evidence="1">
    <location>
        <begin position="199"/>
        <end position="226"/>
    </location>
</feature>
<dbReference type="Proteomes" id="UP001151529">
    <property type="component" value="Chromosome 10"/>
</dbReference>
<proteinExistence type="predicted"/>
<reference evidence="2" key="2">
    <citation type="journal article" date="2023" name="Int. J. Mol. Sci.">
        <title>De Novo Assembly and Annotation of 11 Diverse Shrub Willow (Salix) Genomes Reveals Novel Gene Organization in Sex-Linked Regions.</title>
        <authorList>
            <person name="Hyden B."/>
            <person name="Feng K."/>
            <person name="Yates T.B."/>
            <person name="Jawdy S."/>
            <person name="Cereghino C."/>
            <person name="Smart L.B."/>
            <person name="Muchero W."/>
        </authorList>
    </citation>
    <scope>NUCLEOTIDE SEQUENCE [LARGE SCALE GENOMIC DNA]</scope>
    <source>
        <tissue evidence="2">Shoot tip</tissue>
    </source>
</reference>
<evidence type="ECO:0000313" key="3">
    <source>
        <dbReference type="Proteomes" id="UP001151529"/>
    </source>
</evidence>